<feature type="compositionally biased region" description="Polar residues" evidence="1">
    <location>
        <begin position="80"/>
        <end position="89"/>
    </location>
</feature>
<dbReference type="Gene3D" id="1.10.620.20">
    <property type="entry name" value="Ribonucleotide Reductase, subunit A"/>
    <property type="match status" value="1"/>
</dbReference>
<evidence type="ECO:0000313" key="3">
    <source>
        <dbReference type="EMBL" id="VAX29705.1"/>
    </source>
</evidence>
<evidence type="ECO:0000256" key="1">
    <source>
        <dbReference type="SAM" id="MobiDB-lite"/>
    </source>
</evidence>
<dbReference type="InterPro" id="IPR009078">
    <property type="entry name" value="Ferritin-like_SF"/>
</dbReference>
<dbReference type="InterPro" id="IPR007029">
    <property type="entry name" value="YHS_dom"/>
</dbReference>
<reference evidence="3" key="1">
    <citation type="submission" date="2018-06" db="EMBL/GenBank/DDBJ databases">
        <authorList>
            <person name="Zhirakovskaya E."/>
        </authorList>
    </citation>
    <scope>NUCLEOTIDE SEQUENCE</scope>
</reference>
<dbReference type="AlphaFoldDB" id="A0A3B1DDB6"/>
<feature type="domain" description="TRASH" evidence="2">
    <location>
        <begin position="4"/>
        <end position="42"/>
    </location>
</feature>
<dbReference type="SUPFAM" id="SSF47240">
    <property type="entry name" value="Ferritin-like"/>
    <property type="match status" value="1"/>
</dbReference>
<accession>A0A3B1DDB6</accession>
<proteinExistence type="predicted"/>
<gene>
    <name evidence="3" type="ORF">MNBD_NITROSPIRAE01-495</name>
</gene>
<dbReference type="SMART" id="SM00746">
    <property type="entry name" value="TRASH"/>
    <property type="match status" value="1"/>
</dbReference>
<sequence>MIKDPVCGMDVDEKNTKLTSTYNGRCYIFCSISCKTTFEKDPNRVLGGRDKNGQAQHESACCSDDSEQTSGCCSEKENKSISQKSSCCC</sequence>
<protein>
    <recommendedName>
        <fullName evidence="2">TRASH domain-containing protein</fullName>
    </recommendedName>
</protein>
<organism evidence="3">
    <name type="scientific">hydrothermal vent metagenome</name>
    <dbReference type="NCBI Taxonomy" id="652676"/>
    <lineage>
        <taxon>unclassified sequences</taxon>
        <taxon>metagenomes</taxon>
        <taxon>ecological metagenomes</taxon>
    </lineage>
</organism>
<dbReference type="InterPro" id="IPR012348">
    <property type="entry name" value="RNR-like"/>
</dbReference>
<dbReference type="InterPro" id="IPR011017">
    <property type="entry name" value="TRASH_dom"/>
</dbReference>
<name>A0A3B1DDB6_9ZZZZ</name>
<dbReference type="GO" id="GO:0016491">
    <property type="term" value="F:oxidoreductase activity"/>
    <property type="evidence" value="ECO:0007669"/>
    <property type="project" value="InterPro"/>
</dbReference>
<dbReference type="EMBL" id="UOGF01000055">
    <property type="protein sequence ID" value="VAX29705.1"/>
    <property type="molecule type" value="Genomic_DNA"/>
</dbReference>
<feature type="region of interest" description="Disordered" evidence="1">
    <location>
        <begin position="45"/>
        <end position="89"/>
    </location>
</feature>
<evidence type="ECO:0000259" key="2">
    <source>
        <dbReference type="SMART" id="SM00746"/>
    </source>
</evidence>
<dbReference type="Pfam" id="PF04945">
    <property type="entry name" value="YHS"/>
    <property type="match status" value="1"/>
</dbReference>